<dbReference type="Proteomes" id="UP001165962">
    <property type="component" value="Unassembled WGS sequence"/>
</dbReference>
<proteinExistence type="predicted"/>
<comment type="caution">
    <text evidence="6">The sequence shown here is derived from an EMBL/GenBank/DDBJ whole genome shotgun (WGS) entry which is preliminary data.</text>
</comment>
<keyword evidence="7" id="KW-1185">Reference proteome</keyword>
<dbReference type="InterPro" id="IPR036271">
    <property type="entry name" value="Tet_transcr_reg_TetR-rel_C_sf"/>
</dbReference>
<evidence type="ECO:0000256" key="4">
    <source>
        <dbReference type="PROSITE-ProRule" id="PRU00335"/>
    </source>
</evidence>
<gene>
    <name evidence="6" type="ORF">G9U52_17500</name>
</gene>
<dbReference type="InterPro" id="IPR001647">
    <property type="entry name" value="HTH_TetR"/>
</dbReference>
<organism evidence="6 7">
    <name type="scientific">Paenibacillus agricola</name>
    <dbReference type="NCBI Taxonomy" id="2716264"/>
    <lineage>
        <taxon>Bacteria</taxon>
        <taxon>Bacillati</taxon>
        <taxon>Bacillota</taxon>
        <taxon>Bacilli</taxon>
        <taxon>Bacillales</taxon>
        <taxon>Paenibacillaceae</taxon>
        <taxon>Paenibacillus</taxon>
    </lineage>
</organism>
<dbReference type="SUPFAM" id="SSF46689">
    <property type="entry name" value="Homeodomain-like"/>
    <property type="match status" value="1"/>
</dbReference>
<evidence type="ECO:0000256" key="1">
    <source>
        <dbReference type="ARBA" id="ARBA00023015"/>
    </source>
</evidence>
<protein>
    <submittedName>
        <fullName evidence="6">TetR/AcrR family transcriptional regulator</fullName>
    </submittedName>
</protein>
<feature type="domain" description="HTH tetR-type" evidence="5">
    <location>
        <begin position="8"/>
        <end position="68"/>
    </location>
</feature>
<feature type="DNA-binding region" description="H-T-H motif" evidence="4">
    <location>
        <begin position="31"/>
        <end position="50"/>
    </location>
</feature>
<evidence type="ECO:0000259" key="5">
    <source>
        <dbReference type="PROSITE" id="PS50977"/>
    </source>
</evidence>
<dbReference type="EMBL" id="JAAOIW010000006">
    <property type="protein sequence ID" value="NHN31630.1"/>
    <property type="molecule type" value="Genomic_DNA"/>
</dbReference>
<evidence type="ECO:0000313" key="6">
    <source>
        <dbReference type="EMBL" id="NHN31630.1"/>
    </source>
</evidence>
<dbReference type="Pfam" id="PF16925">
    <property type="entry name" value="TetR_C_13"/>
    <property type="match status" value="1"/>
</dbReference>
<dbReference type="InterPro" id="IPR009057">
    <property type="entry name" value="Homeodomain-like_sf"/>
</dbReference>
<dbReference type="PRINTS" id="PR00455">
    <property type="entry name" value="HTHTETR"/>
</dbReference>
<evidence type="ECO:0000256" key="3">
    <source>
        <dbReference type="ARBA" id="ARBA00023163"/>
    </source>
</evidence>
<keyword evidence="1" id="KW-0805">Transcription regulation</keyword>
<reference evidence="6" key="1">
    <citation type="submission" date="2020-03" db="EMBL/GenBank/DDBJ databases">
        <title>Draft sequencing of Paenibacilllus sp. S3N08.</title>
        <authorList>
            <person name="Kim D.-U."/>
        </authorList>
    </citation>
    <scope>NUCLEOTIDE SEQUENCE</scope>
    <source>
        <strain evidence="6">S3N08</strain>
    </source>
</reference>
<evidence type="ECO:0000313" key="7">
    <source>
        <dbReference type="Proteomes" id="UP001165962"/>
    </source>
</evidence>
<sequence>MTMGRPRNFDMDNALEQALEVFWRKGYEGTSLTDLTTAMGINRPSLYSAYGNKEDLFRKVLDRYVNESEAYNKEAFNLPTARQVVERLMLDTVDGVTNPNHPTGCLLVHGALVCGEETEPIRDELILRRMALEAQLLQRLETARINGDLPSESDPADLARFIIVIIRGISVQASSGACAKDLQNVVKTAMLAWPTKE</sequence>
<keyword evidence="3" id="KW-0804">Transcription</keyword>
<keyword evidence="2 4" id="KW-0238">DNA-binding</keyword>
<dbReference type="PANTHER" id="PTHR47506">
    <property type="entry name" value="TRANSCRIPTIONAL REGULATORY PROTEIN"/>
    <property type="match status" value="1"/>
</dbReference>
<dbReference type="PROSITE" id="PS50977">
    <property type="entry name" value="HTH_TETR_2"/>
    <property type="match status" value="1"/>
</dbReference>
<dbReference type="Gene3D" id="1.10.10.60">
    <property type="entry name" value="Homeodomain-like"/>
    <property type="match status" value="1"/>
</dbReference>
<name>A0ABX0J8B4_9BACL</name>
<dbReference type="Gene3D" id="1.10.357.10">
    <property type="entry name" value="Tetracycline Repressor, domain 2"/>
    <property type="match status" value="1"/>
</dbReference>
<dbReference type="RefSeq" id="WP_166151923.1">
    <property type="nucleotide sequence ID" value="NZ_JAAOIW010000006.1"/>
</dbReference>
<evidence type="ECO:0000256" key="2">
    <source>
        <dbReference type="ARBA" id="ARBA00023125"/>
    </source>
</evidence>
<accession>A0ABX0J8B4</accession>
<dbReference type="InterPro" id="IPR011075">
    <property type="entry name" value="TetR_C"/>
</dbReference>
<dbReference type="Pfam" id="PF00440">
    <property type="entry name" value="TetR_N"/>
    <property type="match status" value="1"/>
</dbReference>
<dbReference type="PANTHER" id="PTHR47506:SF1">
    <property type="entry name" value="HTH-TYPE TRANSCRIPTIONAL REGULATOR YJDC"/>
    <property type="match status" value="1"/>
</dbReference>
<dbReference type="SUPFAM" id="SSF48498">
    <property type="entry name" value="Tetracyclin repressor-like, C-terminal domain"/>
    <property type="match status" value="1"/>
</dbReference>